<feature type="compositionally biased region" description="Basic and acidic residues" evidence="7">
    <location>
        <begin position="168"/>
        <end position="177"/>
    </location>
</feature>
<feature type="compositionally biased region" description="Acidic residues" evidence="7">
    <location>
        <begin position="178"/>
        <end position="192"/>
    </location>
</feature>
<keyword evidence="9" id="KW-1185">Reference proteome</keyword>
<comment type="caution">
    <text evidence="8">The sequence shown here is derived from an EMBL/GenBank/DDBJ whole genome shotgun (WGS) entry which is preliminary data.</text>
</comment>
<dbReference type="GO" id="GO:0006364">
    <property type="term" value="P:rRNA processing"/>
    <property type="evidence" value="ECO:0007669"/>
    <property type="project" value="UniProtKB-UniRule"/>
</dbReference>
<reference evidence="8" key="1">
    <citation type="journal article" date="2023" name="Mol. Phylogenet. Evol.">
        <title>Genome-scale phylogeny and comparative genomics of the fungal order Sordariales.</title>
        <authorList>
            <person name="Hensen N."/>
            <person name="Bonometti L."/>
            <person name="Westerberg I."/>
            <person name="Brannstrom I.O."/>
            <person name="Guillou S."/>
            <person name="Cros-Aarteil S."/>
            <person name="Calhoun S."/>
            <person name="Haridas S."/>
            <person name="Kuo A."/>
            <person name="Mondo S."/>
            <person name="Pangilinan J."/>
            <person name="Riley R."/>
            <person name="LaButti K."/>
            <person name="Andreopoulos B."/>
            <person name="Lipzen A."/>
            <person name="Chen C."/>
            <person name="Yan M."/>
            <person name="Daum C."/>
            <person name="Ng V."/>
            <person name="Clum A."/>
            <person name="Steindorff A."/>
            <person name="Ohm R.A."/>
            <person name="Martin F."/>
            <person name="Silar P."/>
            <person name="Natvig D.O."/>
            <person name="Lalanne C."/>
            <person name="Gautier V."/>
            <person name="Ament-Velasquez S.L."/>
            <person name="Kruys A."/>
            <person name="Hutchinson M.I."/>
            <person name="Powell A.J."/>
            <person name="Barry K."/>
            <person name="Miller A.N."/>
            <person name="Grigoriev I.V."/>
            <person name="Debuchy R."/>
            <person name="Gladieux P."/>
            <person name="Hiltunen Thoren M."/>
            <person name="Johannesson H."/>
        </authorList>
    </citation>
    <scope>NUCLEOTIDE SEQUENCE</scope>
    <source>
        <strain evidence="8">CBS 168.71</strain>
    </source>
</reference>
<name>A0AAE0HRB9_9PEZI</name>
<comment type="function">
    <text evidence="1 6">Involved in nucleolar processing of pre-18S ribosomal RNA.</text>
</comment>
<feature type="compositionally biased region" description="Acidic residues" evidence="7">
    <location>
        <begin position="137"/>
        <end position="149"/>
    </location>
</feature>
<evidence type="ECO:0000256" key="2">
    <source>
        <dbReference type="ARBA" id="ARBA00004604"/>
    </source>
</evidence>
<reference evidence="8" key="2">
    <citation type="submission" date="2023-06" db="EMBL/GenBank/DDBJ databases">
        <authorList>
            <consortium name="Lawrence Berkeley National Laboratory"/>
            <person name="Haridas S."/>
            <person name="Hensen N."/>
            <person name="Bonometti L."/>
            <person name="Westerberg I."/>
            <person name="Brannstrom I.O."/>
            <person name="Guillou S."/>
            <person name="Cros-Aarteil S."/>
            <person name="Calhoun S."/>
            <person name="Kuo A."/>
            <person name="Mondo S."/>
            <person name="Pangilinan J."/>
            <person name="Riley R."/>
            <person name="Labutti K."/>
            <person name="Andreopoulos B."/>
            <person name="Lipzen A."/>
            <person name="Chen C."/>
            <person name="Yanf M."/>
            <person name="Daum C."/>
            <person name="Ng V."/>
            <person name="Clum A."/>
            <person name="Steindorff A."/>
            <person name="Ohm R."/>
            <person name="Martin F."/>
            <person name="Silar P."/>
            <person name="Natvig D."/>
            <person name="Lalanne C."/>
            <person name="Gautier V."/>
            <person name="Ament-Velasquez S.L."/>
            <person name="Kruys A."/>
            <person name="Hutchinson M.I."/>
            <person name="Powell A.J."/>
            <person name="Barry K."/>
            <person name="Miller A.N."/>
            <person name="Grigoriev I.V."/>
            <person name="Debuchy R."/>
            <person name="Gladieux P."/>
            <person name="Thoren M.H."/>
            <person name="Johannesson H."/>
        </authorList>
    </citation>
    <scope>NUCLEOTIDE SEQUENCE</scope>
    <source>
        <strain evidence="8">CBS 168.71</strain>
    </source>
</reference>
<gene>
    <name evidence="8" type="ORF">B0H64DRAFT_29657</name>
</gene>
<feature type="region of interest" description="Disordered" evidence="7">
    <location>
        <begin position="1"/>
        <end position="28"/>
    </location>
</feature>
<dbReference type="PANTHER" id="PTHR12838:SF0">
    <property type="entry name" value="U3 SMALL NUCLEOLAR RNA-ASSOCIATED PROTEIN 11-RELATED"/>
    <property type="match status" value="1"/>
</dbReference>
<dbReference type="EMBL" id="JAUEPN010000001">
    <property type="protein sequence ID" value="KAK3301049.1"/>
    <property type="molecule type" value="Genomic_DNA"/>
</dbReference>
<dbReference type="Proteomes" id="UP001278766">
    <property type="component" value="Unassembled WGS sequence"/>
</dbReference>
<evidence type="ECO:0000313" key="8">
    <source>
        <dbReference type="EMBL" id="KAK3301049.1"/>
    </source>
</evidence>
<comment type="similarity">
    <text evidence="3 6">Belongs to the UTP11 family.</text>
</comment>
<feature type="compositionally biased region" description="Basic residues" evidence="7">
    <location>
        <begin position="249"/>
        <end position="260"/>
    </location>
</feature>
<feature type="region of interest" description="Disordered" evidence="7">
    <location>
        <begin position="66"/>
        <end position="94"/>
    </location>
</feature>
<dbReference type="AlphaFoldDB" id="A0AAE0HRB9"/>
<sequence>MSSLRNSVQRRSHRERAQPLERERLGLLEKKKDYQKRAKDYNKKKAVLKSLRQKAADRNEDEFYFGMMSRKGPGASITRGKSFTGNVDGDRGNKAMDVDTVRLLKTQDLGYVRTMRNVAAREVRELEERFIQAGGAEVDEEDDDSDDDMGPSTAAPQKPKKIVFFDGAEEREQALERAEDEDEAMRDLEDEDDRKAAAADKKAQNLEKLERRLKAAKKKLKTLKDAEYELELQKAKMAKTATSGGITKSGRKIKVRERKR</sequence>
<accession>A0AAE0HRB9</accession>
<comment type="subcellular location">
    <subcellularLocation>
        <location evidence="2 6">Nucleus</location>
        <location evidence="2 6">Nucleolus</location>
    </subcellularLocation>
</comment>
<evidence type="ECO:0000313" key="9">
    <source>
        <dbReference type="Proteomes" id="UP001278766"/>
    </source>
</evidence>
<keyword evidence="4 6" id="KW-0698">rRNA processing</keyword>
<dbReference type="GeneID" id="87837030"/>
<protein>
    <recommendedName>
        <fullName evidence="6">U3 small nucleolar RNA-associated protein 11</fullName>
        <shortName evidence="6">U3 snoRNA-associated protein 11</shortName>
    </recommendedName>
</protein>
<evidence type="ECO:0000256" key="5">
    <source>
        <dbReference type="ARBA" id="ARBA00023242"/>
    </source>
</evidence>
<evidence type="ECO:0000256" key="4">
    <source>
        <dbReference type="ARBA" id="ARBA00022552"/>
    </source>
</evidence>
<feature type="region of interest" description="Disordered" evidence="7">
    <location>
        <begin position="132"/>
        <end position="203"/>
    </location>
</feature>
<evidence type="ECO:0000256" key="1">
    <source>
        <dbReference type="ARBA" id="ARBA00004099"/>
    </source>
</evidence>
<organism evidence="8 9">
    <name type="scientific">Chaetomium fimeti</name>
    <dbReference type="NCBI Taxonomy" id="1854472"/>
    <lineage>
        <taxon>Eukaryota</taxon>
        <taxon>Fungi</taxon>
        <taxon>Dikarya</taxon>
        <taxon>Ascomycota</taxon>
        <taxon>Pezizomycotina</taxon>
        <taxon>Sordariomycetes</taxon>
        <taxon>Sordariomycetidae</taxon>
        <taxon>Sordariales</taxon>
        <taxon>Chaetomiaceae</taxon>
        <taxon>Chaetomium</taxon>
    </lineage>
</organism>
<feature type="region of interest" description="Disordered" evidence="7">
    <location>
        <begin position="237"/>
        <end position="260"/>
    </location>
</feature>
<comment type="subunit">
    <text evidence="6">Component of the ribosomal small subunit (SSU) processome.</text>
</comment>
<dbReference type="RefSeq" id="XP_062664563.1">
    <property type="nucleotide sequence ID" value="XM_062800082.1"/>
</dbReference>
<dbReference type="Pfam" id="PF03998">
    <property type="entry name" value="Utp11"/>
    <property type="match status" value="1"/>
</dbReference>
<feature type="compositionally biased region" description="Basic and acidic residues" evidence="7">
    <location>
        <begin position="15"/>
        <end position="28"/>
    </location>
</feature>
<dbReference type="PIRSF" id="PIRSF015952">
    <property type="entry name" value="U3snoRNP11"/>
    <property type="match status" value="1"/>
</dbReference>
<evidence type="ECO:0000256" key="7">
    <source>
        <dbReference type="SAM" id="MobiDB-lite"/>
    </source>
</evidence>
<evidence type="ECO:0000256" key="6">
    <source>
        <dbReference type="PIRNR" id="PIRNR015952"/>
    </source>
</evidence>
<evidence type="ECO:0000256" key="3">
    <source>
        <dbReference type="ARBA" id="ARBA00008105"/>
    </source>
</evidence>
<dbReference type="GO" id="GO:0032040">
    <property type="term" value="C:small-subunit processome"/>
    <property type="evidence" value="ECO:0007669"/>
    <property type="project" value="UniProtKB-UniRule"/>
</dbReference>
<dbReference type="PANTHER" id="PTHR12838">
    <property type="entry name" value="U3 SMALL NUCLEOLAR RNA-ASSOCIATED PROTEIN 11"/>
    <property type="match status" value="1"/>
</dbReference>
<keyword evidence="5 6" id="KW-0539">Nucleus</keyword>
<dbReference type="InterPro" id="IPR007144">
    <property type="entry name" value="SSU_processome_Utp11"/>
</dbReference>
<feature type="compositionally biased region" description="Basic and acidic residues" evidence="7">
    <location>
        <begin position="193"/>
        <end position="203"/>
    </location>
</feature>
<proteinExistence type="inferred from homology"/>